<evidence type="ECO:0000313" key="8">
    <source>
        <dbReference type="EMBL" id="KAG8368533.1"/>
    </source>
</evidence>
<keyword evidence="5 7" id="KW-0408">Iron</keyword>
<dbReference type="InterPro" id="IPR002401">
    <property type="entry name" value="Cyt_P450_E_grp-I"/>
</dbReference>
<dbReference type="Pfam" id="PF00067">
    <property type="entry name" value="p450"/>
    <property type="match status" value="1"/>
</dbReference>
<evidence type="ECO:0000256" key="4">
    <source>
        <dbReference type="ARBA" id="ARBA00023002"/>
    </source>
</evidence>
<dbReference type="PRINTS" id="PR00463">
    <property type="entry name" value="EP450I"/>
</dbReference>
<keyword evidence="10" id="KW-1185">Reference proteome</keyword>
<proteinExistence type="predicted"/>
<dbReference type="GO" id="GO:0016705">
    <property type="term" value="F:oxidoreductase activity, acting on paired donors, with incorporation or reduction of molecular oxygen"/>
    <property type="evidence" value="ECO:0007669"/>
    <property type="project" value="InterPro"/>
</dbReference>
<evidence type="ECO:0008006" key="11">
    <source>
        <dbReference type="Google" id="ProtNLM"/>
    </source>
</evidence>
<dbReference type="PANTHER" id="PTHR47947:SF57">
    <property type="entry name" value="CYTOCHROME P450 81F3-LIKE"/>
    <property type="match status" value="1"/>
</dbReference>
<accession>A0AAV6WD29</accession>
<dbReference type="PANTHER" id="PTHR47947">
    <property type="entry name" value="CYTOCHROME P450 82C3-RELATED"/>
    <property type="match status" value="1"/>
</dbReference>
<keyword evidence="6" id="KW-0503">Monooxygenase</keyword>
<evidence type="ECO:0000256" key="3">
    <source>
        <dbReference type="ARBA" id="ARBA00022723"/>
    </source>
</evidence>
<evidence type="ECO:0000313" key="9">
    <source>
        <dbReference type="EMBL" id="KAG8384330.1"/>
    </source>
</evidence>
<dbReference type="Proteomes" id="UP000826271">
    <property type="component" value="Unassembled WGS sequence"/>
</dbReference>
<keyword evidence="3 7" id="KW-0479">Metal-binding</keyword>
<evidence type="ECO:0000256" key="6">
    <source>
        <dbReference type="ARBA" id="ARBA00023033"/>
    </source>
</evidence>
<evidence type="ECO:0000256" key="5">
    <source>
        <dbReference type="ARBA" id="ARBA00023004"/>
    </source>
</evidence>
<evidence type="ECO:0000313" key="10">
    <source>
        <dbReference type="Proteomes" id="UP000826271"/>
    </source>
</evidence>
<feature type="binding site" description="axial binding residue" evidence="7">
    <location>
        <position position="109"/>
    </location>
    <ligand>
        <name>heme</name>
        <dbReference type="ChEBI" id="CHEBI:30413"/>
    </ligand>
    <ligandPart>
        <name>Fe</name>
        <dbReference type="ChEBI" id="CHEBI:18248"/>
    </ligandPart>
</feature>
<name>A0AAV6WD29_9LAMI</name>
<evidence type="ECO:0000256" key="2">
    <source>
        <dbReference type="ARBA" id="ARBA00022617"/>
    </source>
</evidence>
<dbReference type="AlphaFoldDB" id="A0AAV6WD29"/>
<keyword evidence="2 7" id="KW-0349">Heme</keyword>
<comment type="cofactor">
    <cofactor evidence="7">
        <name>heme</name>
        <dbReference type="ChEBI" id="CHEBI:30413"/>
    </cofactor>
</comment>
<dbReference type="InterPro" id="IPR050651">
    <property type="entry name" value="Plant_Cytochrome_P450_Monoox"/>
</dbReference>
<dbReference type="InterPro" id="IPR001128">
    <property type="entry name" value="Cyt_P450"/>
</dbReference>
<dbReference type="GO" id="GO:0005506">
    <property type="term" value="F:iron ion binding"/>
    <property type="evidence" value="ECO:0007669"/>
    <property type="project" value="InterPro"/>
</dbReference>
<evidence type="ECO:0000256" key="7">
    <source>
        <dbReference type="PIRSR" id="PIRSR602401-1"/>
    </source>
</evidence>
<comment type="caution">
    <text evidence="8">The sequence shown here is derived from an EMBL/GenBank/DDBJ whole genome shotgun (WGS) entry which is preliminary data.</text>
</comment>
<sequence>MDASTVTLEWAMSLLLNHPETLQKARRELDTHVVSFGSNVSSTRESFNDCRIGGYNVPKGTMLLVYMGAIHRDLEIWDYPLVFKPERFESIELIETHKWLPLGMGRRACPGSMRNA</sequence>
<dbReference type="GO" id="GO:0016020">
    <property type="term" value="C:membrane"/>
    <property type="evidence" value="ECO:0007669"/>
    <property type="project" value="UniProtKB-SubCell"/>
</dbReference>
<reference evidence="8" key="1">
    <citation type="submission" date="2019-10" db="EMBL/GenBank/DDBJ databases">
        <authorList>
            <person name="Zhang R."/>
            <person name="Pan Y."/>
            <person name="Wang J."/>
            <person name="Ma R."/>
            <person name="Yu S."/>
        </authorList>
    </citation>
    <scope>NUCLEOTIDE SEQUENCE</scope>
    <source>
        <strain evidence="8">LA-IB0</strain>
        <tissue evidence="8">Leaf</tissue>
    </source>
</reference>
<organism evidence="8 10">
    <name type="scientific">Buddleja alternifolia</name>
    <dbReference type="NCBI Taxonomy" id="168488"/>
    <lineage>
        <taxon>Eukaryota</taxon>
        <taxon>Viridiplantae</taxon>
        <taxon>Streptophyta</taxon>
        <taxon>Embryophyta</taxon>
        <taxon>Tracheophyta</taxon>
        <taxon>Spermatophyta</taxon>
        <taxon>Magnoliopsida</taxon>
        <taxon>eudicotyledons</taxon>
        <taxon>Gunneridae</taxon>
        <taxon>Pentapetalae</taxon>
        <taxon>asterids</taxon>
        <taxon>lamiids</taxon>
        <taxon>Lamiales</taxon>
        <taxon>Scrophulariaceae</taxon>
        <taxon>Buddlejeae</taxon>
        <taxon>Buddleja</taxon>
    </lineage>
</organism>
<protein>
    <recommendedName>
        <fullName evidence="11">Cytochrome P450</fullName>
    </recommendedName>
</protein>
<dbReference type="InterPro" id="IPR036396">
    <property type="entry name" value="Cyt_P450_sf"/>
</dbReference>
<dbReference type="GO" id="GO:0020037">
    <property type="term" value="F:heme binding"/>
    <property type="evidence" value="ECO:0007669"/>
    <property type="project" value="InterPro"/>
</dbReference>
<gene>
    <name evidence="9" type="ORF">BUALT_Bualt04G0107000</name>
    <name evidence="8" type="ORF">BUALT_Bualt15G0055500</name>
</gene>
<dbReference type="EMBL" id="WHWC01000015">
    <property type="protein sequence ID" value="KAG8368533.1"/>
    <property type="molecule type" value="Genomic_DNA"/>
</dbReference>
<keyword evidence="4" id="KW-0560">Oxidoreductase</keyword>
<dbReference type="EMBL" id="WHWC01000004">
    <property type="protein sequence ID" value="KAG8384330.1"/>
    <property type="molecule type" value="Genomic_DNA"/>
</dbReference>
<dbReference type="SUPFAM" id="SSF48264">
    <property type="entry name" value="Cytochrome P450"/>
    <property type="match status" value="1"/>
</dbReference>
<dbReference type="Gene3D" id="1.10.630.10">
    <property type="entry name" value="Cytochrome P450"/>
    <property type="match status" value="2"/>
</dbReference>
<evidence type="ECO:0000256" key="1">
    <source>
        <dbReference type="ARBA" id="ARBA00004167"/>
    </source>
</evidence>
<dbReference type="GO" id="GO:0004497">
    <property type="term" value="F:monooxygenase activity"/>
    <property type="evidence" value="ECO:0007669"/>
    <property type="project" value="UniProtKB-KW"/>
</dbReference>
<comment type="subcellular location">
    <subcellularLocation>
        <location evidence="1">Membrane</location>
        <topology evidence="1">Single-pass membrane protein</topology>
    </subcellularLocation>
</comment>